<dbReference type="CDD" id="cd07035">
    <property type="entry name" value="TPP_PYR_POX_like"/>
    <property type="match status" value="1"/>
</dbReference>
<evidence type="ECO:0000256" key="2">
    <source>
        <dbReference type="ARBA" id="ARBA00023052"/>
    </source>
</evidence>
<dbReference type="PANTHER" id="PTHR18968">
    <property type="entry name" value="THIAMINE PYROPHOSPHATE ENZYMES"/>
    <property type="match status" value="1"/>
</dbReference>
<dbReference type="InterPro" id="IPR012001">
    <property type="entry name" value="Thiamin_PyroP_enz_TPP-bd_dom"/>
</dbReference>
<dbReference type="Pfam" id="PF02775">
    <property type="entry name" value="TPP_enzyme_C"/>
    <property type="match status" value="1"/>
</dbReference>
<gene>
    <name evidence="8" type="ORF">ABH903_000177</name>
</gene>
<dbReference type="RefSeq" id="WP_370034558.1">
    <property type="nucleotide sequence ID" value="NZ_JBGBYS010000001.1"/>
</dbReference>
<feature type="domain" description="Thiamine pyrophosphate enzyme central" evidence="5">
    <location>
        <begin position="199"/>
        <end position="337"/>
    </location>
</feature>
<accession>A0ABV4EF89</accession>
<name>A0ABV4EF89_BREEP</name>
<dbReference type="Gene3D" id="3.40.50.1220">
    <property type="entry name" value="TPP-binding domain"/>
    <property type="match status" value="1"/>
</dbReference>
<reference evidence="8 9" key="1">
    <citation type="submission" date="2024-07" db="EMBL/GenBank/DDBJ databases">
        <title>Mealworm larvae gut microbial communities from Newark, Delaware, USA.</title>
        <authorList>
            <person name="Blenner M."/>
        </authorList>
    </citation>
    <scope>NUCLEOTIDE SEQUENCE [LARGE SCALE GENOMIC DNA]</scope>
    <source>
        <strain evidence="8 9">UD i117</strain>
    </source>
</reference>
<keyword evidence="8" id="KW-0456">Lyase</keyword>
<dbReference type="PANTHER" id="PTHR18968:SF133">
    <property type="entry name" value="BENZOYLFORMATE DECARBOXYLASE"/>
    <property type="match status" value="1"/>
</dbReference>
<dbReference type="InterPro" id="IPR011766">
    <property type="entry name" value="TPP_enzyme_TPP-bd"/>
</dbReference>
<dbReference type="SUPFAM" id="SSF52467">
    <property type="entry name" value="DHS-like NAD/FAD-binding domain"/>
    <property type="match status" value="1"/>
</dbReference>
<evidence type="ECO:0000256" key="4">
    <source>
        <dbReference type="SAM" id="MobiDB-lite"/>
    </source>
</evidence>
<feature type="region of interest" description="Disordered" evidence="4">
    <location>
        <begin position="341"/>
        <end position="367"/>
    </location>
</feature>
<evidence type="ECO:0000313" key="9">
    <source>
        <dbReference type="Proteomes" id="UP001565435"/>
    </source>
</evidence>
<evidence type="ECO:0000313" key="8">
    <source>
        <dbReference type="EMBL" id="MEY9257174.1"/>
    </source>
</evidence>
<dbReference type="Gene3D" id="3.40.50.970">
    <property type="match status" value="2"/>
</dbReference>
<comment type="caution">
    <text evidence="8">The sequence shown here is derived from an EMBL/GenBank/DDBJ whole genome shotgun (WGS) entry which is preliminary data.</text>
</comment>
<evidence type="ECO:0000259" key="6">
    <source>
        <dbReference type="Pfam" id="PF02775"/>
    </source>
</evidence>
<evidence type="ECO:0000256" key="1">
    <source>
        <dbReference type="ARBA" id="ARBA00007812"/>
    </source>
</evidence>
<dbReference type="InterPro" id="IPR029035">
    <property type="entry name" value="DHS-like_NAD/FAD-binding_dom"/>
</dbReference>
<evidence type="ECO:0000256" key="3">
    <source>
        <dbReference type="RuleBase" id="RU362132"/>
    </source>
</evidence>
<comment type="similarity">
    <text evidence="1 3">Belongs to the TPP enzyme family.</text>
</comment>
<dbReference type="InterPro" id="IPR029061">
    <property type="entry name" value="THDP-binding"/>
</dbReference>
<dbReference type="EMBL" id="JBGBYS010000001">
    <property type="protein sequence ID" value="MEY9257174.1"/>
    <property type="molecule type" value="Genomic_DNA"/>
</dbReference>
<evidence type="ECO:0000259" key="5">
    <source>
        <dbReference type="Pfam" id="PF00205"/>
    </source>
</evidence>
<dbReference type="InterPro" id="IPR012000">
    <property type="entry name" value="Thiamin_PyroP_enz_cen_dom"/>
</dbReference>
<keyword evidence="2 3" id="KW-0786">Thiamine pyrophosphate</keyword>
<dbReference type="NCBIfam" id="NF005485">
    <property type="entry name" value="PRK07092.1"/>
    <property type="match status" value="1"/>
</dbReference>
<sequence>MADQPEGEKTVLEASLKVFRAHGLTTIFGNPGSNELPFLAGLGDDFRFILGLHEQVVVGMAEGYSRATGGPALVNLHAASGSGNGMGALTNAHYGHVPLVVLAGQQVRRTVGQEAMLANLDAATLPAPLVKYSHEPLAATDVPRTLSQAAFEAVTQPSGPVYVSVPLDDWDETALPDDELLTQRSVTTAGTMSESLRRELAEVLNGAQNPALVLGPQVDAAAVDDPTVYEHAVALAERLGASVFVAPSPTRCPFPTTHPNFEGVLVPGIKSVRDRLIGHDVVLVMGAATFRYHRWEPANYLEPGTEVIQITQDAREATRAPFGRAVVADIATALADLAEATADRGNRRGDRGARAVPAPPRSEQGMTGPEVLDVLNEHVDDSVVYVNETTTLDLEYLERIVIDRPGMYHFPASGGLGFGLPVAVGMAIGDPEKTVVATVGDGSANYGLTALYTAAQLGTKTIFVIVNNSGYGALSGFAERMGVPDTPGLTLGTIDFVSLAQGYGVPASRTTTREEFDAAYREALQADGPVLIDAVVLGA</sequence>
<dbReference type="SUPFAM" id="SSF52518">
    <property type="entry name" value="Thiamin diphosphate-binding fold (THDP-binding)"/>
    <property type="match status" value="2"/>
</dbReference>
<dbReference type="Pfam" id="PF02776">
    <property type="entry name" value="TPP_enzyme_N"/>
    <property type="match status" value="1"/>
</dbReference>
<feature type="domain" description="Thiamine pyrophosphate enzyme N-terminal TPP-binding" evidence="7">
    <location>
        <begin position="10"/>
        <end position="122"/>
    </location>
</feature>
<dbReference type="EC" id="4.1.1.7" evidence="8"/>
<dbReference type="CDD" id="cd02002">
    <property type="entry name" value="TPP_BFDC"/>
    <property type="match status" value="1"/>
</dbReference>
<dbReference type="Pfam" id="PF00205">
    <property type="entry name" value="TPP_enzyme_M"/>
    <property type="match status" value="1"/>
</dbReference>
<keyword evidence="9" id="KW-1185">Reference proteome</keyword>
<organism evidence="8 9">
    <name type="scientific">Brevibacterium epidermidis</name>
    <dbReference type="NCBI Taxonomy" id="1698"/>
    <lineage>
        <taxon>Bacteria</taxon>
        <taxon>Bacillati</taxon>
        <taxon>Actinomycetota</taxon>
        <taxon>Actinomycetes</taxon>
        <taxon>Micrococcales</taxon>
        <taxon>Brevibacteriaceae</taxon>
        <taxon>Brevibacterium</taxon>
    </lineage>
</organism>
<dbReference type="InterPro" id="IPR045229">
    <property type="entry name" value="TPP_enz"/>
</dbReference>
<dbReference type="GO" id="GO:0050695">
    <property type="term" value="F:benzoylformate decarboxylase activity"/>
    <property type="evidence" value="ECO:0007669"/>
    <property type="project" value="UniProtKB-EC"/>
</dbReference>
<feature type="domain" description="Thiamine pyrophosphate enzyme TPP-binding" evidence="6">
    <location>
        <begin position="404"/>
        <end position="533"/>
    </location>
</feature>
<proteinExistence type="inferred from homology"/>
<protein>
    <submittedName>
        <fullName evidence="8">Benzoylformate decarboxylase</fullName>
        <ecNumber evidence="8">4.1.1.7</ecNumber>
    </submittedName>
</protein>
<dbReference type="Proteomes" id="UP001565435">
    <property type="component" value="Unassembled WGS sequence"/>
</dbReference>
<feature type="compositionally biased region" description="Basic and acidic residues" evidence="4">
    <location>
        <begin position="341"/>
        <end position="353"/>
    </location>
</feature>
<evidence type="ECO:0000259" key="7">
    <source>
        <dbReference type="Pfam" id="PF02776"/>
    </source>
</evidence>